<accession>A0A6J4H4F6</accession>
<feature type="compositionally biased region" description="Basic and acidic residues" evidence="1">
    <location>
        <begin position="167"/>
        <end position="184"/>
    </location>
</feature>
<feature type="compositionally biased region" description="Basic residues" evidence="1">
    <location>
        <begin position="41"/>
        <end position="53"/>
    </location>
</feature>
<dbReference type="AlphaFoldDB" id="A0A6J4H4F6"/>
<feature type="region of interest" description="Disordered" evidence="1">
    <location>
        <begin position="167"/>
        <end position="193"/>
    </location>
</feature>
<protein>
    <submittedName>
        <fullName evidence="2">Thiazole synthase</fullName>
        <ecNumber evidence="2">2.8.1.10</ecNumber>
    </submittedName>
</protein>
<reference evidence="2" key="1">
    <citation type="submission" date="2020-02" db="EMBL/GenBank/DDBJ databases">
        <authorList>
            <person name="Meier V. D."/>
        </authorList>
    </citation>
    <scope>NUCLEOTIDE SEQUENCE</scope>
    <source>
        <strain evidence="2">AVDCRST_MAG27</strain>
    </source>
</reference>
<keyword evidence="2" id="KW-0808">Transferase</keyword>
<feature type="compositionally biased region" description="Basic and acidic residues" evidence="1">
    <location>
        <begin position="254"/>
        <end position="268"/>
    </location>
</feature>
<dbReference type="GO" id="GO:1990107">
    <property type="term" value="F:thiazole synthase activity"/>
    <property type="evidence" value="ECO:0007669"/>
    <property type="project" value="UniProtKB-EC"/>
</dbReference>
<gene>
    <name evidence="2" type="ORF">AVDCRST_MAG27-37</name>
</gene>
<feature type="region of interest" description="Disordered" evidence="1">
    <location>
        <begin position="210"/>
        <end position="268"/>
    </location>
</feature>
<evidence type="ECO:0000256" key="1">
    <source>
        <dbReference type="SAM" id="MobiDB-lite"/>
    </source>
</evidence>
<feature type="non-terminal residue" evidence="2">
    <location>
        <position position="1"/>
    </location>
</feature>
<evidence type="ECO:0000313" key="2">
    <source>
        <dbReference type="EMBL" id="CAA9213986.1"/>
    </source>
</evidence>
<feature type="region of interest" description="Disordered" evidence="1">
    <location>
        <begin position="1"/>
        <end position="72"/>
    </location>
</feature>
<feature type="compositionally biased region" description="Gly residues" evidence="1">
    <location>
        <begin position="225"/>
        <end position="240"/>
    </location>
</feature>
<organism evidence="2">
    <name type="scientific">uncultured Craurococcus sp</name>
    <dbReference type="NCBI Taxonomy" id="1135998"/>
    <lineage>
        <taxon>Bacteria</taxon>
        <taxon>Pseudomonadati</taxon>
        <taxon>Pseudomonadota</taxon>
        <taxon>Alphaproteobacteria</taxon>
        <taxon>Acetobacterales</taxon>
        <taxon>Acetobacteraceae</taxon>
        <taxon>Craurococcus</taxon>
        <taxon>environmental samples</taxon>
    </lineage>
</organism>
<feature type="non-terminal residue" evidence="2">
    <location>
        <position position="268"/>
    </location>
</feature>
<sequence>GRIATACPGRQLGGRRPALPLAPDRGHRALQGPRGDGAGHRGLRRRDRHRRRAPGQSRRPEGADAAGLRRPAALHLPAEHRRLLHRRGCRAHPAPGARGGGVEPRQARGAGAAALPLPGHAGDLRGAGGAAEGRLPGHGLLLGRPGRGAAPGGDGRGRHHAARCADRLRPRHPEPGDDPGDHRAGARAGAGRCRRRHRFRCGLRHGARLRRGADEQRHRPCAGSGADGAGDEGGGGGGAAGLPRRADAAATRGRPVEPARQGDHRPEL</sequence>
<dbReference type="EMBL" id="CADCTD010000002">
    <property type="protein sequence ID" value="CAA9213986.1"/>
    <property type="molecule type" value="Genomic_DNA"/>
</dbReference>
<name>A0A6J4H4F6_9PROT</name>
<dbReference type="EC" id="2.8.1.10" evidence="2"/>
<proteinExistence type="predicted"/>